<evidence type="ECO:0000313" key="2">
    <source>
        <dbReference type="Proteomes" id="UP001595955"/>
    </source>
</evidence>
<dbReference type="RefSeq" id="WP_122824853.1">
    <property type="nucleotide sequence ID" value="NZ_CP033325.1"/>
</dbReference>
<gene>
    <name evidence="1" type="ORF">ACFO3F_03635</name>
</gene>
<sequence>MTLLDDVAVFRRVAAGGAGIVPPATGTGHPVATASTDADGLLTLDLAEPVDLAALAAALGPARALPTNPAGGRALVLFGETLPDEGERGVTVLAEVDGETAVRLLLRPDAFPPEPHG</sequence>
<evidence type="ECO:0000313" key="1">
    <source>
        <dbReference type="EMBL" id="MFC4554331.1"/>
    </source>
</evidence>
<dbReference type="EMBL" id="JBHSGF010000002">
    <property type="protein sequence ID" value="MFC4554331.1"/>
    <property type="molecule type" value="Genomic_DNA"/>
</dbReference>
<comment type="caution">
    <text evidence="1">The sequence shown here is derived from an EMBL/GenBank/DDBJ whole genome shotgun (WGS) entry which is preliminary data.</text>
</comment>
<protein>
    <submittedName>
        <fullName evidence="1">Uncharacterized protein</fullName>
    </submittedName>
</protein>
<accession>A0ABV9D7D0</accession>
<keyword evidence="2" id="KW-1185">Reference proteome</keyword>
<organism evidence="1 2">
    <name type="scientific">Georgenia faecalis</name>
    <dbReference type="NCBI Taxonomy" id="2483799"/>
    <lineage>
        <taxon>Bacteria</taxon>
        <taxon>Bacillati</taxon>
        <taxon>Actinomycetota</taxon>
        <taxon>Actinomycetes</taxon>
        <taxon>Micrococcales</taxon>
        <taxon>Bogoriellaceae</taxon>
        <taxon>Georgenia</taxon>
    </lineage>
</organism>
<name>A0ABV9D7D0_9MICO</name>
<dbReference type="Proteomes" id="UP001595955">
    <property type="component" value="Unassembled WGS sequence"/>
</dbReference>
<proteinExistence type="predicted"/>
<reference evidence="2" key="1">
    <citation type="journal article" date="2019" name="Int. J. Syst. Evol. Microbiol.">
        <title>The Global Catalogue of Microorganisms (GCM) 10K type strain sequencing project: providing services to taxonomists for standard genome sequencing and annotation.</title>
        <authorList>
            <consortium name="The Broad Institute Genomics Platform"/>
            <consortium name="The Broad Institute Genome Sequencing Center for Infectious Disease"/>
            <person name="Wu L."/>
            <person name="Ma J."/>
        </authorList>
    </citation>
    <scope>NUCLEOTIDE SEQUENCE [LARGE SCALE GENOMIC DNA]</scope>
    <source>
        <strain evidence="2">JCM 3369</strain>
    </source>
</reference>